<dbReference type="PANTHER" id="PTHR14383">
    <property type="entry name" value="SWAP-70 RECOMBINASE"/>
    <property type="match status" value="1"/>
</dbReference>
<protein>
    <submittedName>
        <fullName evidence="4">Unnamed protein product</fullName>
    </submittedName>
</protein>
<feature type="region of interest" description="Disordered" evidence="2">
    <location>
        <begin position="263"/>
        <end position="283"/>
    </location>
</feature>
<feature type="domain" description="PH" evidence="3">
    <location>
        <begin position="2067"/>
        <end position="2184"/>
    </location>
</feature>
<sequence length="2501" mass="276396">MLSFFTSQDEAQRAGAVPKRVLEVVDFRLMPGTPADATHPPHLVLKYLDADGGGTLQCRADSREAQQLWLDALQHALKEPDRLAQDEINEVQQELGKDAQRHSRAVQQATEAVEAAGRQHREQANAEAALQQNREIAVELNTQLETARALQREALQKLQALQHALEEARHRVHASSIGSEDTSSFDQAMEAVERLAAKVEVAASAEATHARNVELLQLQTEANSKEQQELAQRVQMCAEQSKILRQVAAKSLEDAQRAKQRTRRLASWGDDTGAAEGANTRPSQLDPLAEGYLLCQHPTRTSMHRRYYVLTGNTLCWYADQDAFINKMDAPSGVLHVAEVGEWDGKVKPTSPLRRLVVPFGGGSPKANSNEQHPHSFSVLTVEGKTLRCSAPLKKSQEDWIAALHVGLTMPPLSPHRARAAKSRRDSFDLLASTPPSPKHKEEGKAPEPAPNEAAQDQKPEGLTDTGIVDAESLTSDVVVEGYLVGKSSLEETMKKKYCVLRALTLYIFSTHQDAANAAVPESAQMRTSSITYHICGVSSWDGHATLMHYDHSFIMQTTEHQSIYCSAPSLQEKNHWVNGVQQALLRYQHDAKRGSKLFNQPTTSEEDEEKANQPQRFLSYSSARHEFLSILQRYYAEYHPGKLGDVPMLLSRYQGREQALVEHLDRLYGTSMGKDANVQAILLSLVAPVPPPSPQQLPTVQSAPASPATRDITDWLTWNKDTSSSFCILSGNRLERFDSEEHSKTGPPSAVFLVTGIHDYPTPSPTMNRSTLADQQLQFFLSGGYEMEAQGSTSSTELLVLQATTAEAKQKWMTRIRAVLMTPLPESNVSEAETSLLLPQEEKHPLVISTQATTFKEKLGKFYERHNPKRVGDVETLLTSFAGRERQLLASLDATYGTNVSSDGSFAAFLPQLTPPNTRPSSQTTLIHREGYLAVKHPRLGASFRKCFCVLEGTSWKCFDSSVVAHSGHSALLSDIVVSLHPVTAKLAETLAFRLETQTNGVIMLRSDAAEIVHDWIHALRAAVASQPAMVTAEPENKEKEDLGSSFQQLRAKIVAFYEKHNPSKVSDVDSLLRSFQGREGALLEQIDTVYKSQLATDPVCTSLCAELAAKYAEEYQNASPTKPADEVPLNESILMEGYLMKRGHKIPSMRKRYCVLVGNELTYYVTHDDSKNPGGGATTNPLGNFRVEVVGDWHGKTAAHTYEHGMELETTDRKTFFCAASSAKEKLQWVDAFRRGITLARSQQRRAELEEESNSGVETEHERQLREQFREKLADFYRVRNPAKLPDLDLLLSCYAQRELALLQAIDEAYGTSLASDENLLALLPPLPEQASALATLKLDGYLKKTAGDNSNSLWKRAQTVYVAVDGLTINLFATREGFKSRGAGLGDSMTVLAVKDDDGRQSAATRFAVETSDHEWLRFEARDTMEKRLWVQVLRAALDTVLAQSLLADNESMSEQNRASGAGVDARGFLLLRLDFDCTQEEHWKRREIATSIEERSVALENGHEFVIIKSTSSEKVGEEQARFRVVSTRAWAPSARCWPVTASNRAPRFPFQIVTQEQFVLSCSAATDAERAKWIRQLRLGAEQAAALEMLEEQLLEIEAPMSPGRRSLVDRRERGLNDGNITVTPVALHPVVESIQEEEESPMSGYLSFRLAQSPLSSGEARHASQVPIPHEGFIVVNMRAHIAVYEDESAYYRRDTPVCEAQAVELLSEGVASLIGSSHSPKTRSNIRHLFPGAKEVAPSSLAFAVLLHPLRDGVNASADDMNNDHEKNTAMLEFFPTLPSQRDLWMEAFASRIDFARGEALLADEKLLLRLERDEKLQESVEEKLEEVVDEDKGSSSSEDDNDASTDDSGFEDKPLAIDTGRPLEEESGVQVEAGAVPSFVFRTAAMEGVLTPWQTSTSPIRIPGSSKMKPMVSVYAVLVGCRLRCYPSKEAAANAAAAALSRRNLLASVEDEPPSLDVEITACSSWEAPTASWLTIGRENENLGFKMEVKGCRHSTCFTAPTAEAKHQWINAMQHELNFVVAERSLSMSERKFTQEVAAHLASIATAAEAANNSIDEVVNKTQGYLRVRHHNLGSIWRDRFVVLEGSKLSIYYENRDADESKNDVDNSTSAALEQHELVGVEKWRPVFTSIGRGGSGSLKGTGFRVETSSGVYLECTAATADEASRWRNAITAATTKDTTEDTVSRDATLPFIPGARMEGYLKLKEPQKAMKKKTMKIKTLKLWKTRYCVVMGSHWLLYANQSQAISSEGQAPTPVAVYELLGIAVADNDDDTSENEFSLHVVPGRQVKCRARTSLERKRWVNAVEDELLTQAKASEDLEKSVKEREQKLAAREAVKIKMHEVKSDARRLSALLGEAIQSAQGDSDSDYSSEPNENSSNNSDGGSSLRQRSGPDYIDGSPESSPMRRNVGEPAFPFDTLDIAKDSETKQSDPPLSLSSFFGCFFRCIPMGSGVNGRTIVAPLGIPGYSSTAAACKPQYTCDYYEDDGYRGLAK</sequence>
<dbReference type="InterPro" id="IPR011993">
    <property type="entry name" value="PH-like_dom_sf"/>
</dbReference>
<dbReference type="CDD" id="cd00821">
    <property type="entry name" value="PH"/>
    <property type="match status" value="5"/>
</dbReference>
<feature type="domain" description="PH" evidence="3">
    <location>
        <begin position="286"/>
        <end position="409"/>
    </location>
</feature>
<dbReference type="EMBL" id="BSXW01000001">
    <property type="protein sequence ID" value="GMF09131.1"/>
    <property type="molecule type" value="Genomic_DNA"/>
</dbReference>
<reference evidence="4" key="1">
    <citation type="submission" date="2023-04" db="EMBL/GenBank/DDBJ databases">
        <title>Phytophthora lilii NBRC 32176.</title>
        <authorList>
            <person name="Ichikawa N."/>
            <person name="Sato H."/>
            <person name="Tonouchi N."/>
        </authorList>
    </citation>
    <scope>NUCLEOTIDE SEQUENCE</scope>
    <source>
        <strain evidence="4">NBRC 32176</strain>
    </source>
</reference>
<evidence type="ECO:0000256" key="2">
    <source>
        <dbReference type="SAM" id="MobiDB-lite"/>
    </source>
</evidence>
<feature type="domain" description="PH" evidence="3">
    <location>
        <begin position="2203"/>
        <end position="2318"/>
    </location>
</feature>
<gene>
    <name evidence="4" type="ORF">Plil01_000006400</name>
</gene>
<evidence type="ECO:0000259" key="3">
    <source>
        <dbReference type="PROSITE" id="PS50003"/>
    </source>
</evidence>
<feature type="region of interest" description="Disordered" evidence="2">
    <location>
        <begin position="412"/>
        <end position="464"/>
    </location>
</feature>
<evidence type="ECO:0000313" key="4">
    <source>
        <dbReference type="EMBL" id="GMF09131.1"/>
    </source>
</evidence>
<dbReference type="Proteomes" id="UP001165083">
    <property type="component" value="Unassembled WGS sequence"/>
</dbReference>
<name>A0A9W6TBC9_9STRA</name>
<proteinExistence type="predicted"/>
<feature type="region of interest" description="Disordered" evidence="2">
    <location>
        <begin position="2367"/>
        <end position="2421"/>
    </location>
</feature>
<feature type="coiled-coil region" evidence="1">
    <location>
        <begin position="144"/>
        <end position="171"/>
    </location>
</feature>
<evidence type="ECO:0000256" key="1">
    <source>
        <dbReference type="SAM" id="Coils"/>
    </source>
</evidence>
<dbReference type="PROSITE" id="PS50003">
    <property type="entry name" value="PH_DOMAIN"/>
    <property type="match status" value="7"/>
</dbReference>
<feature type="domain" description="PH" evidence="3">
    <location>
        <begin position="1"/>
        <end position="78"/>
    </location>
</feature>
<feature type="domain" description="PH" evidence="3">
    <location>
        <begin position="927"/>
        <end position="1026"/>
    </location>
</feature>
<dbReference type="SUPFAM" id="SSF50729">
    <property type="entry name" value="PH domain-like"/>
    <property type="match status" value="7"/>
</dbReference>
<feature type="compositionally biased region" description="Low complexity" evidence="2">
    <location>
        <begin position="2376"/>
        <end position="2394"/>
    </location>
</feature>
<dbReference type="Pfam" id="PF00169">
    <property type="entry name" value="PH"/>
    <property type="match status" value="2"/>
</dbReference>
<dbReference type="InterPro" id="IPR001849">
    <property type="entry name" value="PH_domain"/>
</dbReference>
<accession>A0A9W6TBC9</accession>
<feature type="region of interest" description="Disordered" evidence="2">
    <location>
        <begin position="1827"/>
        <end position="1864"/>
    </location>
</feature>
<feature type="domain" description="PH" evidence="3">
    <location>
        <begin position="1134"/>
        <end position="1240"/>
    </location>
</feature>
<keyword evidence="5" id="KW-1185">Reference proteome</keyword>
<dbReference type="Gene3D" id="2.30.29.30">
    <property type="entry name" value="Pleckstrin-homology domain (PH domain)/Phosphotyrosine-binding domain (PTB)"/>
    <property type="match status" value="7"/>
</dbReference>
<dbReference type="OrthoDB" id="63022at2759"/>
<feature type="compositionally biased region" description="Basic and acidic residues" evidence="2">
    <location>
        <begin position="1827"/>
        <end position="1841"/>
    </location>
</feature>
<comment type="caution">
    <text evidence="4">The sequence shown here is derived from an EMBL/GenBank/DDBJ whole genome shotgun (WGS) entry which is preliminary data.</text>
</comment>
<organism evidence="4 5">
    <name type="scientific">Phytophthora lilii</name>
    <dbReference type="NCBI Taxonomy" id="2077276"/>
    <lineage>
        <taxon>Eukaryota</taxon>
        <taxon>Sar</taxon>
        <taxon>Stramenopiles</taxon>
        <taxon>Oomycota</taxon>
        <taxon>Peronosporomycetes</taxon>
        <taxon>Peronosporales</taxon>
        <taxon>Peronosporaceae</taxon>
        <taxon>Phytophthora</taxon>
    </lineage>
</organism>
<feature type="compositionally biased region" description="Acidic residues" evidence="2">
    <location>
        <begin position="1845"/>
        <end position="1857"/>
    </location>
</feature>
<keyword evidence="1" id="KW-0175">Coiled coil</keyword>
<dbReference type="PANTHER" id="PTHR14383:SF7">
    <property type="entry name" value="PH DOMAIN-CONTAINING PROTEIN"/>
    <property type="match status" value="1"/>
</dbReference>
<evidence type="ECO:0000313" key="5">
    <source>
        <dbReference type="Proteomes" id="UP001165083"/>
    </source>
</evidence>
<feature type="domain" description="PH" evidence="3">
    <location>
        <begin position="477"/>
        <end position="586"/>
    </location>
</feature>
<dbReference type="SMART" id="SM00233">
    <property type="entry name" value="PH"/>
    <property type="match status" value="10"/>
</dbReference>